<comment type="caution">
    <text evidence="2">The sequence shown here is derived from an EMBL/GenBank/DDBJ whole genome shotgun (WGS) entry which is preliminary data.</text>
</comment>
<dbReference type="EMBL" id="JAHLFU010000257">
    <property type="protein sequence ID" value="MBU3854607.1"/>
    <property type="molecule type" value="Genomic_DNA"/>
</dbReference>
<dbReference type="Proteomes" id="UP000823865">
    <property type="component" value="Unassembled WGS sequence"/>
</dbReference>
<feature type="transmembrane region" description="Helical" evidence="1">
    <location>
        <begin position="88"/>
        <end position="106"/>
    </location>
</feature>
<evidence type="ECO:0000313" key="3">
    <source>
        <dbReference type="Proteomes" id="UP000823865"/>
    </source>
</evidence>
<sequence length="401" mass="44744">MFLAVFGLVAFSLDYINGYAGLFYKSLFKISGWALGVCFCSFLSMTLNGTPDNSYLEYIVSMAVWLFAAYFCVSLMRRVHGKATVETVSYYMMGVALLQCTLALLINHFPFISDWVDTHITGERYMGVGLDGRLHGIGCALDVGGGHMGAVLILVAYLILLSIKRKSHWIFVGLLCAFLYILVVGSMIGRTASVGALLALAYLGWSVMSDPDFRSVFTGSYLSLTVLVIGGAVLLCIGLYYTNPVAYKQLRFGFEAFFNYFEHGKFETTSTNMLSEGMIFPDNMWTWVFGDGYMASGLNDPYYTGPSDYGFYMNTDAGYSRFIFYFGLTGLSVFILFFVAVCRECMTRMKKYKLLFVTILALNLSVWVKVSTDLFLAFAPFLCLTAQDVESETDKEISKEV</sequence>
<reference evidence="2" key="1">
    <citation type="journal article" date="2021" name="PeerJ">
        <title>Extensive microbial diversity within the chicken gut microbiome revealed by metagenomics and culture.</title>
        <authorList>
            <person name="Gilroy R."/>
            <person name="Ravi A."/>
            <person name="Getino M."/>
            <person name="Pursley I."/>
            <person name="Horton D.L."/>
            <person name="Alikhan N.F."/>
            <person name="Baker D."/>
            <person name="Gharbi K."/>
            <person name="Hall N."/>
            <person name="Watson M."/>
            <person name="Adriaenssens E.M."/>
            <person name="Foster-Nyarko E."/>
            <person name="Jarju S."/>
            <person name="Secka A."/>
            <person name="Antonio M."/>
            <person name="Oren A."/>
            <person name="Chaudhuri R.R."/>
            <person name="La Ragione R."/>
            <person name="Hildebrand F."/>
            <person name="Pallen M.J."/>
        </authorList>
    </citation>
    <scope>NUCLEOTIDE SEQUENCE</scope>
    <source>
        <strain evidence="2">G3-2149</strain>
    </source>
</reference>
<feature type="transmembrane region" description="Helical" evidence="1">
    <location>
        <begin position="220"/>
        <end position="241"/>
    </location>
</feature>
<keyword evidence="1" id="KW-0812">Transmembrane</keyword>
<reference evidence="2" key="2">
    <citation type="submission" date="2021-04" db="EMBL/GenBank/DDBJ databases">
        <authorList>
            <person name="Gilroy R."/>
        </authorList>
    </citation>
    <scope>NUCLEOTIDE SEQUENCE</scope>
    <source>
        <strain evidence="2">G3-2149</strain>
    </source>
</reference>
<keyword evidence="1" id="KW-0472">Membrane</keyword>
<gene>
    <name evidence="2" type="ORF">H9789_12485</name>
</gene>
<feature type="transmembrane region" description="Helical" evidence="1">
    <location>
        <begin position="55"/>
        <end position="76"/>
    </location>
</feature>
<feature type="transmembrane region" description="Helical" evidence="1">
    <location>
        <begin position="191"/>
        <end position="208"/>
    </location>
</feature>
<keyword evidence="1" id="KW-1133">Transmembrane helix</keyword>
<accession>A0A9E2L7R9</accession>
<organism evidence="2 3">
    <name type="scientific">Candidatus Paraprevotella stercoravium</name>
    <dbReference type="NCBI Taxonomy" id="2838725"/>
    <lineage>
        <taxon>Bacteria</taxon>
        <taxon>Pseudomonadati</taxon>
        <taxon>Bacteroidota</taxon>
        <taxon>Bacteroidia</taxon>
        <taxon>Bacteroidales</taxon>
        <taxon>Prevotellaceae</taxon>
        <taxon>Paraprevotella</taxon>
    </lineage>
</organism>
<feature type="transmembrane region" description="Helical" evidence="1">
    <location>
        <begin position="322"/>
        <end position="342"/>
    </location>
</feature>
<feature type="transmembrane region" description="Helical" evidence="1">
    <location>
        <begin position="134"/>
        <end position="160"/>
    </location>
</feature>
<dbReference type="AlphaFoldDB" id="A0A9E2L7R9"/>
<evidence type="ECO:0000313" key="2">
    <source>
        <dbReference type="EMBL" id="MBU3854607.1"/>
    </source>
</evidence>
<name>A0A9E2L7R9_9BACT</name>
<evidence type="ECO:0000256" key="1">
    <source>
        <dbReference type="SAM" id="Phobius"/>
    </source>
</evidence>
<proteinExistence type="predicted"/>
<feature type="transmembrane region" description="Helical" evidence="1">
    <location>
        <begin position="167"/>
        <end position="185"/>
    </location>
</feature>
<protein>
    <submittedName>
        <fullName evidence="2">Uncharacterized protein</fullName>
    </submittedName>
</protein>
<feature type="transmembrane region" description="Helical" evidence="1">
    <location>
        <begin position="354"/>
        <end position="370"/>
    </location>
</feature>